<organism evidence="3">
    <name type="scientific">Chromera velia CCMP2878</name>
    <dbReference type="NCBI Taxonomy" id="1169474"/>
    <lineage>
        <taxon>Eukaryota</taxon>
        <taxon>Sar</taxon>
        <taxon>Alveolata</taxon>
        <taxon>Colpodellida</taxon>
        <taxon>Chromeraceae</taxon>
        <taxon>Chromera</taxon>
    </lineage>
</organism>
<proteinExistence type="predicted"/>
<keyword evidence="2" id="KW-0472">Membrane</keyword>
<dbReference type="AlphaFoldDB" id="A0A0G4HSB1"/>
<sequence>MAFFGLVSDTLVSSRAALAVAAVFGIFSVLVAHFALGVLSTLALLPTALFFAFVAARIDRGLPATLRGVPHSGEASEERQQRTTGVKKPRRPRFDLVAMPINHYGEKLRWCMDLIKVPYRGHTTAGLLSAYFRGRSVPWLVDRWSCSLIGNSDEAIWFLNAVHVPSLQGPEREKAAKLLQRTETTMAWEQKLNDLGHAVQG</sequence>
<reference evidence="3" key="1">
    <citation type="submission" date="2014-11" db="EMBL/GenBank/DDBJ databases">
        <authorList>
            <person name="Otto D Thomas"/>
            <person name="Naeem Raeece"/>
        </authorList>
    </citation>
    <scope>NUCLEOTIDE SEQUENCE</scope>
</reference>
<name>A0A0G4HSB1_9ALVE</name>
<dbReference type="EMBL" id="CDMZ01003673">
    <property type="protein sequence ID" value="CEM47210.1"/>
    <property type="molecule type" value="Genomic_DNA"/>
</dbReference>
<evidence type="ECO:0000256" key="2">
    <source>
        <dbReference type="SAM" id="Phobius"/>
    </source>
</evidence>
<evidence type="ECO:0000313" key="3">
    <source>
        <dbReference type="EMBL" id="CEM47210.1"/>
    </source>
</evidence>
<gene>
    <name evidence="3" type="ORF">Cvel_8235</name>
</gene>
<feature type="transmembrane region" description="Helical" evidence="2">
    <location>
        <begin position="31"/>
        <end position="56"/>
    </location>
</feature>
<accession>A0A0G4HSB1</accession>
<protein>
    <submittedName>
        <fullName evidence="3">Uncharacterized protein</fullName>
    </submittedName>
</protein>
<dbReference type="VEuPathDB" id="CryptoDB:Cvel_8235"/>
<feature type="region of interest" description="Disordered" evidence="1">
    <location>
        <begin position="69"/>
        <end position="88"/>
    </location>
</feature>
<keyword evidence="2" id="KW-0812">Transmembrane</keyword>
<evidence type="ECO:0000256" key="1">
    <source>
        <dbReference type="SAM" id="MobiDB-lite"/>
    </source>
</evidence>
<keyword evidence="2" id="KW-1133">Transmembrane helix</keyword>